<name>D2NTV4_ROTMD</name>
<dbReference type="AlphaFoldDB" id="D2NTV4"/>
<reference evidence="1 2" key="3">
    <citation type="journal article" date="2010" name="Sequencing">
        <title>Complete Genome Sequence of Rothia mucilaginosa DY-18: A Clinical Isolate with Dense Meshwork-Like Structures from a Persistent Apical Periodontitis Lesion.</title>
        <authorList>
            <person name="Yamane K."/>
            <person name="Nambu T."/>
            <person name="Yamanaka T."/>
            <person name="Mashimo C."/>
            <person name="Sugimori C."/>
            <person name="Leung K.-P."/>
            <person name="Fukushima H."/>
        </authorList>
    </citation>
    <scope>NUCLEOTIDE SEQUENCE [LARGE SCALE GENOMIC DNA]</scope>
    <source>
        <strain evidence="1 2">DY-18</strain>
    </source>
</reference>
<keyword evidence="2" id="KW-1185">Reference proteome</keyword>
<organism evidence="1 2">
    <name type="scientific">Rothia mucilaginosa (strain DY-18)</name>
    <name type="common">Stomatococcus mucilaginosus</name>
    <dbReference type="NCBI Taxonomy" id="680646"/>
    <lineage>
        <taxon>Bacteria</taxon>
        <taxon>Bacillati</taxon>
        <taxon>Actinomycetota</taxon>
        <taxon>Actinomycetes</taxon>
        <taxon>Micrococcales</taxon>
        <taxon>Micrococcaceae</taxon>
        <taxon>Rothia</taxon>
    </lineage>
</organism>
<reference evidence="1 2" key="2">
    <citation type="journal article" date="2010" name="J Osaka Dent Univ">
        <title>Isolation and identification of Rothia mucilaginosa from persistent apical periodontitis lesions.</title>
        <authorList>
            <person name="Yamane K."/>
            <person name="Yoshida M."/>
            <person name="Fujihira T."/>
            <person name="Baba T."/>
            <person name="Tsuji N."/>
            <person name="Hayashi H."/>
            <person name="Sugimori C."/>
            <person name="Yamanaka T."/>
            <person name="Mashimo C."/>
            <person name="Nambu T."/>
            <person name="Kawai H."/>
            <person name="Fukushima H."/>
        </authorList>
    </citation>
    <scope>NUCLEOTIDE SEQUENCE [LARGE SCALE GENOMIC DNA]</scope>
    <source>
        <strain evidence="1 2">DY-18</strain>
    </source>
</reference>
<dbReference type="EMBL" id="AP011540">
    <property type="protein sequence ID" value="BAI65080.1"/>
    <property type="molecule type" value="Genomic_DNA"/>
</dbReference>
<dbReference type="KEGG" id="rmu:RMDY18_12480"/>
<dbReference type="Proteomes" id="UP000001883">
    <property type="component" value="Chromosome"/>
</dbReference>
<dbReference type="GO" id="GO:0004386">
    <property type="term" value="F:helicase activity"/>
    <property type="evidence" value="ECO:0007669"/>
    <property type="project" value="UniProtKB-KW"/>
</dbReference>
<protein>
    <submittedName>
        <fullName evidence="1">Superfamily I DNA and RNA helicase</fullName>
    </submittedName>
</protein>
<keyword evidence="1" id="KW-0547">Nucleotide-binding</keyword>
<dbReference type="HOGENOM" id="CLU_1169970_0_0_11"/>
<evidence type="ECO:0000313" key="1">
    <source>
        <dbReference type="EMBL" id="BAI65080.1"/>
    </source>
</evidence>
<evidence type="ECO:0000313" key="2">
    <source>
        <dbReference type="Proteomes" id="UP000001883"/>
    </source>
</evidence>
<reference evidence="2" key="1">
    <citation type="submission" date="2009-07" db="EMBL/GenBank/DDBJ databases">
        <title>Complete genome sequence of Rothia mucilaginosa DJ.</title>
        <authorList>
            <person name="Yamane K."/>
            <person name="Nambu T."/>
            <person name="Mashimo C."/>
            <person name="Sugimori C."/>
            <person name="Yamanaka T."/>
            <person name="Leung K."/>
            <person name="Fukushima H."/>
        </authorList>
    </citation>
    <scope>NUCLEOTIDE SEQUENCE [LARGE SCALE GENOMIC DNA]</scope>
    <source>
        <strain evidence="2">DY-18</strain>
    </source>
</reference>
<keyword evidence="1" id="KW-0378">Hydrolase</keyword>
<gene>
    <name evidence="1" type="ordered locus">RMDY18_12480</name>
</gene>
<proteinExistence type="predicted"/>
<keyword evidence="1" id="KW-0067">ATP-binding</keyword>
<accession>D2NTV4</accession>
<sequence>MASANRERRWVAGAGCRWLSAGCVHAGTVQSTRKMLRTLNRLRAVSGRRHTYRNVLAARITGVAVVGVALRILATGGRQLHVQGAGPGNLEGNLGRCGATGVVRLRLAETVADGDRVQGAQVHRLHAHVRHGTLRIPLKVLVVQVRKDDVLAAEHHHGDVAVKIIAREVGFVLYEVCVRVHACQRVIHYFQHEVGVETGMLNICDQLLAFGGGGVHRTSFVRCPHEATSVGAHDEGG</sequence>
<keyword evidence="1" id="KW-0347">Helicase</keyword>